<keyword evidence="2" id="KW-1185">Reference proteome</keyword>
<proteinExistence type="predicted"/>
<evidence type="ECO:0000313" key="1">
    <source>
        <dbReference type="EMBL" id="KAK8958634.1"/>
    </source>
</evidence>
<accession>A0ABR2M3H6</accession>
<organism evidence="1 2">
    <name type="scientific">Platanthera guangdongensis</name>
    <dbReference type="NCBI Taxonomy" id="2320717"/>
    <lineage>
        <taxon>Eukaryota</taxon>
        <taxon>Viridiplantae</taxon>
        <taxon>Streptophyta</taxon>
        <taxon>Embryophyta</taxon>
        <taxon>Tracheophyta</taxon>
        <taxon>Spermatophyta</taxon>
        <taxon>Magnoliopsida</taxon>
        <taxon>Liliopsida</taxon>
        <taxon>Asparagales</taxon>
        <taxon>Orchidaceae</taxon>
        <taxon>Orchidoideae</taxon>
        <taxon>Orchideae</taxon>
        <taxon>Orchidinae</taxon>
        <taxon>Platanthera</taxon>
    </lineage>
</organism>
<gene>
    <name evidence="1" type="ORF">KSP40_PGU016642</name>
</gene>
<dbReference type="EMBL" id="JBBWWR010000012">
    <property type="protein sequence ID" value="KAK8958634.1"/>
    <property type="molecule type" value="Genomic_DNA"/>
</dbReference>
<comment type="caution">
    <text evidence="1">The sequence shown here is derived from an EMBL/GenBank/DDBJ whole genome shotgun (WGS) entry which is preliminary data.</text>
</comment>
<sequence length="100" mass="10712">MTTLVRRTHGHLTPPARSPQTVAAARVFLLVSRDSSRRLLTHDSSRLCWPSKPLPPPALQAAAAASLPPSSALTPKLLGSTLPKHFAKALLQNIVLHDSP</sequence>
<reference evidence="1 2" key="1">
    <citation type="journal article" date="2022" name="Nat. Plants">
        <title>Genomes of leafy and leafless Platanthera orchids illuminate the evolution of mycoheterotrophy.</title>
        <authorList>
            <person name="Li M.H."/>
            <person name="Liu K.W."/>
            <person name="Li Z."/>
            <person name="Lu H.C."/>
            <person name="Ye Q.L."/>
            <person name="Zhang D."/>
            <person name="Wang J.Y."/>
            <person name="Li Y.F."/>
            <person name="Zhong Z.M."/>
            <person name="Liu X."/>
            <person name="Yu X."/>
            <person name="Liu D.K."/>
            <person name="Tu X.D."/>
            <person name="Liu B."/>
            <person name="Hao Y."/>
            <person name="Liao X.Y."/>
            <person name="Jiang Y.T."/>
            <person name="Sun W.H."/>
            <person name="Chen J."/>
            <person name="Chen Y.Q."/>
            <person name="Ai Y."/>
            <person name="Zhai J.W."/>
            <person name="Wu S.S."/>
            <person name="Zhou Z."/>
            <person name="Hsiao Y.Y."/>
            <person name="Wu W.L."/>
            <person name="Chen Y.Y."/>
            <person name="Lin Y.F."/>
            <person name="Hsu J.L."/>
            <person name="Li C.Y."/>
            <person name="Wang Z.W."/>
            <person name="Zhao X."/>
            <person name="Zhong W.Y."/>
            <person name="Ma X.K."/>
            <person name="Ma L."/>
            <person name="Huang J."/>
            <person name="Chen G.Z."/>
            <person name="Huang M.Z."/>
            <person name="Huang L."/>
            <person name="Peng D.H."/>
            <person name="Luo Y.B."/>
            <person name="Zou S.Q."/>
            <person name="Chen S.P."/>
            <person name="Lan S."/>
            <person name="Tsai W.C."/>
            <person name="Van de Peer Y."/>
            <person name="Liu Z.J."/>
        </authorList>
    </citation>
    <scope>NUCLEOTIDE SEQUENCE [LARGE SCALE GENOMIC DNA]</scope>
    <source>
        <strain evidence="1">Lor288</strain>
    </source>
</reference>
<dbReference type="Proteomes" id="UP001412067">
    <property type="component" value="Unassembled WGS sequence"/>
</dbReference>
<name>A0ABR2M3H6_9ASPA</name>
<evidence type="ECO:0000313" key="2">
    <source>
        <dbReference type="Proteomes" id="UP001412067"/>
    </source>
</evidence>
<protein>
    <submittedName>
        <fullName evidence="1">Uncharacterized protein</fullName>
    </submittedName>
</protein>